<evidence type="ECO:0000313" key="8">
    <source>
        <dbReference type="Proteomes" id="UP001432027"/>
    </source>
</evidence>
<keyword evidence="4" id="KW-0175">Coiled coil</keyword>
<evidence type="ECO:0000256" key="1">
    <source>
        <dbReference type="ARBA" id="ARBA00022771"/>
    </source>
</evidence>
<evidence type="ECO:0000256" key="2">
    <source>
        <dbReference type="ARBA" id="ARBA00022833"/>
    </source>
</evidence>
<dbReference type="Gene3D" id="3.30.40.10">
    <property type="entry name" value="Zinc/RING finger domain, C3HC4 (zinc finger)"/>
    <property type="match status" value="1"/>
</dbReference>
<organism evidence="7 8">
    <name type="scientific">Pristionchus entomophagus</name>
    <dbReference type="NCBI Taxonomy" id="358040"/>
    <lineage>
        <taxon>Eukaryota</taxon>
        <taxon>Metazoa</taxon>
        <taxon>Ecdysozoa</taxon>
        <taxon>Nematoda</taxon>
        <taxon>Chromadorea</taxon>
        <taxon>Rhabditida</taxon>
        <taxon>Rhabditina</taxon>
        <taxon>Diplogasteromorpha</taxon>
        <taxon>Diplogasteroidea</taxon>
        <taxon>Neodiplogasteridae</taxon>
        <taxon>Pristionchus</taxon>
    </lineage>
</organism>
<dbReference type="EMBL" id="BTSX01000005">
    <property type="protein sequence ID" value="GMT01860.1"/>
    <property type="molecule type" value="Genomic_DNA"/>
</dbReference>
<dbReference type="Pfam" id="PF13920">
    <property type="entry name" value="zf-C3HC4_3"/>
    <property type="match status" value="1"/>
</dbReference>
<proteinExistence type="predicted"/>
<reference evidence="7" key="1">
    <citation type="submission" date="2023-10" db="EMBL/GenBank/DDBJ databases">
        <title>Genome assembly of Pristionchus species.</title>
        <authorList>
            <person name="Yoshida K."/>
            <person name="Sommer R.J."/>
        </authorList>
    </citation>
    <scope>NUCLEOTIDE SEQUENCE</scope>
    <source>
        <strain evidence="7">RS0144</strain>
    </source>
</reference>
<protein>
    <recommendedName>
        <fullName evidence="6">RING-type domain-containing protein</fullName>
    </recommendedName>
</protein>
<feature type="non-terminal residue" evidence="7">
    <location>
        <position position="1"/>
    </location>
</feature>
<keyword evidence="8" id="KW-1185">Reference proteome</keyword>
<keyword evidence="1 3" id="KW-0863">Zinc-finger</keyword>
<gene>
    <name evidence="7" type="ORF">PENTCL1PPCAC_24034</name>
</gene>
<evidence type="ECO:0000259" key="6">
    <source>
        <dbReference type="PROSITE" id="PS50089"/>
    </source>
</evidence>
<feature type="coiled-coil region" evidence="4">
    <location>
        <begin position="212"/>
        <end position="243"/>
    </location>
</feature>
<dbReference type="SMART" id="SM00184">
    <property type="entry name" value="RING"/>
    <property type="match status" value="1"/>
</dbReference>
<dbReference type="GO" id="GO:0008270">
    <property type="term" value="F:zinc ion binding"/>
    <property type="evidence" value="ECO:0007669"/>
    <property type="project" value="UniProtKB-KW"/>
</dbReference>
<dbReference type="InterPro" id="IPR001841">
    <property type="entry name" value="Znf_RING"/>
</dbReference>
<evidence type="ECO:0000256" key="5">
    <source>
        <dbReference type="SAM" id="MobiDB-lite"/>
    </source>
</evidence>
<dbReference type="SUPFAM" id="SSF57850">
    <property type="entry name" value="RING/U-box"/>
    <property type="match status" value="1"/>
</dbReference>
<dbReference type="CDD" id="cd16449">
    <property type="entry name" value="RING-HC"/>
    <property type="match status" value="1"/>
</dbReference>
<sequence length="392" mass="44095">IQDLIRAEDLMWGAQHNALRQAREGHQEHESARLAAATQRWVHQPQRPAAATQRWVHQPQRPAAARERAIAERSRAALRQAQQTPQQASAAEDAQMAAIQRQIQLQFFLERERARVAARQQRQQLIADQVAAERARRANEQRLVFERERARLEAAAAAQEALLEPQRAALAETRRLVQQPGRQQQRWMQQVQQAAAERARAVAEAPEAPDEAAILVNRVAEARRQVQAAIDRAERAHALVEQRILLERERAAAATGYQPRPAAPAAAAESAGDKAARLKAEREANDRPDSLALRYSRGCGVCLAVNPRRRAVLVACGHMTCAPCAEHMADNRGGEFDCPFCRKRTTYVKTFEDLEDETSRSRQQGAPETRKRKAPREDDDQPTCSKRARRTL</sequence>
<dbReference type="Proteomes" id="UP001432027">
    <property type="component" value="Unassembled WGS sequence"/>
</dbReference>
<dbReference type="PANTHER" id="PTHR16450">
    <property type="entry name" value="RING FINGER PROTEIN 186"/>
    <property type="match status" value="1"/>
</dbReference>
<comment type="caution">
    <text evidence="7">The sequence shown here is derived from an EMBL/GenBank/DDBJ whole genome shotgun (WGS) entry which is preliminary data.</text>
</comment>
<name>A0AAV5U6T0_9BILA</name>
<dbReference type="PROSITE" id="PS50089">
    <property type="entry name" value="ZF_RING_2"/>
    <property type="match status" value="1"/>
</dbReference>
<evidence type="ECO:0000256" key="3">
    <source>
        <dbReference type="PROSITE-ProRule" id="PRU00175"/>
    </source>
</evidence>
<dbReference type="InterPro" id="IPR013083">
    <property type="entry name" value="Znf_RING/FYVE/PHD"/>
</dbReference>
<keyword evidence="2" id="KW-0862">Zinc</keyword>
<evidence type="ECO:0000256" key="4">
    <source>
        <dbReference type="SAM" id="Coils"/>
    </source>
</evidence>
<accession>A0AAV5U6T0</accession>
<feature type="region of interest" description="Disordered" evidence="5">
    <location>
        <begin position="354"/>
        <end position="392"/>
    </location>
</feature>
<keyword evidence="1 3" id="KW-0479">Metal-binding</keyword>
<dbReference type="AlphaFoldDB" id="A0AAV5U6T0"/>
<feature type="domain" description="RING-type" evidence="6">
    <location>
        <begin position="299"/>
        <end position="342"/>
    </location>
</feature>
<evidence type="ECO:0000313" key="7">
    <source>
        <dbReference type="EMBL" id="GMT01860.1"/>
    </source>
</evidence>
<dbReference type="PANTHER" id="PTHR16450:SF1">
    <property type="entry name" value="PROTEIN CBG12045"/>
    <property type="match status" value="1"/>
</dbReference>